<dbReference type="AlphaFoldDB" id="A0A4R3KG13"/>
<keyword evidence="2" id="KW-1185">Reference proteome</keyword>
<gene>
    <name evidence="1" type="ORF">EDD59_102123</name>
</gene>
<evidence type="ECO:0000313" key="1">
    <source>
        <dbReference type="EMBL" id="TCS82257.1"/>
    </source>
</evidence>
<protein>
    <submittedName>
        <fullName evidence="1">Uncharacterized protein</fullName>
    </submittedName>
</protein>
<organism evidence="1 2">
    <name type="scientific">Muricomes intestini</name>
    <dbReference type="NCBI Taxonomy" id="1796634"/>
    <lineage>
        <taxon>Bacteria</taxon>
        <taxon>Bacillati</taxon>
        <taxon>Bacillota</taxon>
        <taxon>Clostridia</taxon>
        <taxon>Lachnospirales</taxon>
        <taxon>Lachnospiraceae</taxon>
        <taxon>Muricomes</taxon>
    </lineage>
</organism>
<dbReference type="EMBL" id="SLZZ01000002">
    <property type="protein sequence ID" value="TCS82257.1"/>
    <property type="molecule type" value="Genomic_DNA"/>
</dbReference>
<sequence>MYNLTEKEEKEHLHAVIKKLLKAIEEIANAIQNYNRKIIETKKYMWENSAQLDLAERAANRVIAYDETVQGEEALKTKEKLKRMMVSPYFGRIDFHPEDASEDTEEENVYIGISAFTDKRNGNVLIYDWRAPISSMFYDFENGKAWYHAPAGIISGIISMKRQYKIKDSNLEYMIESGLNIDDEILQQELSHNV</sequence>
<reference evidence="1 2" key="1">
    <citation type="submission" date="2019-03" db="EMBL/GenBank/DDBJ databases">
        <title>Genomic Encyclopedia of Type Strains, Phase IV (KMG-IV): sequencing the most valuable type-strain genomes for metagenomic binning, comparative biology and taxonomic classification.</title>
        <authorList>
            <person name="Goeker M."/>
        </authorList>
    </citation>
    <scope>NUCLEOTIDE SEQUENCE [LARGE SCALE GENOMIC DNA]</scope>
    <source>
        <strain evidence="1 2">DSM 29489</strain>
    </source>
</reference>
<comment type="caution">
    <text evidence="1">The sequence shown here is derived from an EMBL/GenBank/DDBJ whole genome shotgun (WGS) entry which is preliminary data.</text>
</comment>
<dbReference type="Proteomes" id="UP000295726">
    <property type="component" value="Unassembled WGS sequence"/>
</dbReference>
<accession>A0A4R3KG13</accession>
<evidence type="ECO:0000313" key="2">
    <source>
        <dbReference type="Proteomes" id="UP000295726"/>
    </source>
</evidence>
<name>A0A4R3KG13_9FIRM</name>
<proteinExistence type="predicted"/>
<dbReference type="RefSeq" id="WP_243117316.1">
    <property type="nucleotide sequence ID" value="NZ_DAISRC010000221.1"/>
</dbReference>